<dbReference type="RefSeq" id="XP_017777405.1">
    <property type="nucleotide sequence ID" value="XM_017921916.1"/>
</dbReference>
<dbReference type="GeneID" id="108563288"/>
<protein>
    <submittedName>
        <fullName evidence="7">Ribosomal RNA processing protein 1 homolog</fullName>
    </submittedName>
</protein>
<evidence type="ECO:0000256" key="5">
    <source>
        <dbReference type="SAM" id="MobiDB-lite"/>
    </source>
</evidence>
<evidence type="ECO:0000256" key="1">
    <source>
        <dbReference type="ARBA" id="ARBA00004123"/>
    </source>
</evidence>
<feature type="region of interest" description="Disordered" evidence="5">
    <location>
        <begin position="418"/>
        <end position="454"/>
    </location>
</feature>
<dbReference type="Pfam" id="PF05997">
    <property type="entry name" value="Nop52"/>
    <property type="match status" value="1"/>
</dbReference>
<sequence length="564" mass="65403">MAVLDTKNARENMKHEKKTAKAVQMHTDYIKYARSLAGNDKEDRDRALQRLGKWLKKIEKSNYSLQEDELLVLWKGLFYSMWMSDKLLIQEECAENIAHLIHKLQDNQLIFFKCGLKTLCNEWFGIDQLRLDKFMMFARRLMRQALVVIRNNEWKFEYVKQFQDILNETVLNPQPGGFLGLTMHISDIYWEEISKISQGKITQKTINELLLPFLHYIVALDNACDIQNFSENIFRYLIKQTDLHLEYEEKFAAWRNMGYPGGDIRKLQKQVVDDDDDEDDDATDKDVSLGEQVLDPRAGSVHVTLPQLHFNANQIASLLEKYKYGKGSNKKSRAYINKLIENFKLVAKNIYPYGIKKVNLDDGKLDIKKATKELMGKFEVKNKRKNRKRKRKDNDDVVADKQDEVNIHTKTVKCEEVTANKSKKKKIQDAGPLSNNTKRKSDEDLALQQTKKPNLNSSNFEEVLNNFEMAFTRNSGVWHVYSADDIECSNITVDNHSNGGSSKKVKIDLKMNQSQEIDEHEAQLRSSPAIPFDANRKPRKTLLKPNAASSPISAIYRKQLLEEW</sequence>
<comment type="subcellular location">
    <subcellularLocation>
        <location evidence="1">Nucleus</location>
    </subcellularLocation>
</comment>
<accession>A0ABM1MS55</accession>
<keyword evidence="6" id="KW-1185">Reference proteome</keyword>
<organism evidence="6 7">
    <name type="scientific">Nicrophorus vespilloides</name>
    <name type="common">Boreal carrion beetle</name>
    <dbReference type="NCBI Taxonomy" id="110193"/>
    <lineage>
        <taxon>Eukaryota</taxon>
        <taxon>Metazoa</taxon>
        <taxon>Ecdysozoa</taxon>
        <taxon>Arthropoda</taxon>
        <taxon>Hexapoda</taxon>
        <taxon>Insecta</taxon>
        <taxon>Pterygota</taxon>
        <taxon>Neoptera</taxon>
        <taxon>Endopterygota</taxon>
        <taxon>Coleoptera</taxon>
        <taxon>Polyphaga</taxon>
        <taxon>Staphyliniformia</taxon>
        <taxon>Silphidae</taxon>
        <taxon>Nicrophorinae</taxon>
        <taxon>Nicrophorus</taxon>
    </lineage>
</organism>
<evidence type="ECO:0000313" key="7">
    <source>
        <dbReference type="RefSeq" id="XP_017777405.1"/>
    </source>
</evidence>
<dbReference type="PANTHER" id="PTHR13026">
    <property type="entry name" value="NNP-1 PROTEIN NOVEL NUCLEAR PROTEIN 1 NOP52"/>
    <property type="match status" value="1"/>
</dbReference>
<keyword evidence="4" id="KW-0539">Nucleus</keyword>
<gene>
    <name evidence="7" type="primary">LOC108563288</name>
</gene>
<keyword evidence="3" id="KW-0698">rRNA processing</keyword>
<evidence type="ECO:0000256" key="4">
    <source>
        <dbReference type="ARBA" id="ARBA00023242"/>
    </source>
</evidence>
<dbReference type="Proteomes" id="UP000695000">
    <property type="component" value="Unplaced"/>
</dbReference>
<name>A0ABM1MS55_NICVS</name>
<comment type="similarity">
    <text evidence="2">Belongs to the RRP1 family.</text>
</comment>
<proteinExistence type="inferred from homology"/>
<evidence type="ECO:0000256" key="2">
    <source>
        <dbReference type="ARBA" id="ARBA00006374"/>
    </source>
</evidence>
<dbReference type="PANTHER" id="PTHR13026:SF0">
    <property type="entry name" value="RIBOSOMAL RNA PROCESSING 1B"/>
    <property type="match status" value="1"/>
</dbReference>
<reference evidence="7" key="1">
    <citation type="submission" date="2025-08" db="UniProtKB">
        <authorList>
            <consortium name="RefSeq"/>
        </authorList>
    </citation>
    <scope>IDENTIFICATION</scope>
    <source>
        <tissue evidence="7">Whole Larva</tissue>
    </source>
</reference>
<evidence type="ECO:0000313" key="6">
    <source>
        <dbReference type="Proteomes" id="UP000695000"/>
    </source>
</evidence>
<dbReference type="InterPro" id="IPR010301">
    <property type="entry name" value="RRP1"/>
</dbReference>
<evidence type="ECO:0000256" key="3">
    <source>
        <dbReference type="ARBA" id="ARBA00022552"/>
    </source>
</evidence>